<protein>
    <recommendedName>
        <fullName evidence="1">Peptidase S33 tripeptidyl aminopeptidase-like C-terminal domain-containing protein</fullName>
    </recommendedName>
</protein>
<keyword evidence="3" id="KW-1185">Reference proteome</keyword>
<proteinExistence type="predicted"/>
<dbReference type="Proteomes" id="UP000273405">
    <property type="component" value="Unassembled WGS sequence"/>
</dbReference>
<dbReference type="Gene3D" id="3.40.50.1820">
    <property type="entry name" value="alpha/beta hydrolase"/>
    <property type="match status" value="1"/>
</dbReference>
<evidence type="ECO:0000313" key="2">
    <source>
        <dbReference type="EMBL" id="RKH39483.1"/>
    </source>
</evidence>
<evidence type="ECO:0000313" key="3">
    <source>
        <dbReference type="Proteomes" id="UP000273405"/>
    </source>
</evidence>
<reference evidence="3" key="1">
    <citation type="submission" date="2018-09" db="EMBL/GenBank/DDBJ databases">
        <authorList>
            <person name="Livingstone P.G."/>
            <person name="Whitworth D.E."/>
        </authorList>
    </citation>
    <scope>NUCLEOTIDE SEQUENCE [LARGE SCALE GENOMIC DNA]</scope>
    <source>
        <strain evidence="3">CA040B</strain>
    </source>
</reference>
<dbReference type="AlphaFoldDB" id="A0A3A8N6F2"/>
<gene>
    <name evidence="2" type="ORF">D7X12_23420</name>
</gene>
<organism evidence="2 3">
    <name type="scientific">Corallococcus sicarius</name>
    <dbReference type="NCBI Taxonomy" id="2316726"/>
    <lineage>
        <taxon>Bacteria</taxon>
        <taxon>Pseudomonadati</taxon>
        <taxon>Myxococcota</taxon>
        <taxon>Myxococcia</taxon>
        <taxon>Myxococcales</taxon>
        <taxon>Cystobacterineae</taxon>
        <taxon>Myxococcaceae</taxon>
        <taxon>Corallococcus</taxon>
    </lineage>
</organism>
<dbReference type="InterPro" id="IPR013595">
    <property type="entry name" value="Pept_S33_TAP-like_C"/>
</dbReference>
<dbReference type="InterPro" id="IPR029058">
    <property type="entry name" value="AB_hydrolase_fold"/>
</dbReference>
<evidence type="ECO:0000259" key="1">
    <source>
        <dbReference type="Pfam" id="PF08386"/>
    </source>
</evidence>
<feature type="domain" description="Peptidase S33 tripeptidyl aminopeptidase-like C-terminal" evidence="1">
    <location>
        <begin position="106"/>
        <end position="171"/>
    </location>
</feature>
<comment type="caution">
    <text evidence="2">The sequence shown here is derived from an EMBL/GenBank/DDBJ whole genome shotgun (WGS) entry which is preliminary data.</text>
</comment>
<dbReference type="EMBL" id="RAWG01000161">
    <property type="protein sequence ID" value="RKH39483.1"/>
    <property type="molecule type" value="Genomic_DNA"/>
</dbReference>
<name>A0A3A8N6F2_9BACT</name>
<dbReference type="SUPFAM" id="SSF53474">
    <property type="entry name" value="alpha/beta-Hydrolases"/>
    <property type="match status" value="1"/>
</dbReference>
<accession>A0A3A8N6F2</accession>
<sequence length="192" mass="20629">MATAFDVQFIAFQSMRGPEHFPRFVELLGALEAGGFEHMAPLVADLRGGSLSMMSVAMDAASGMSPARRERIAREAKTALLGGVVNAGAPEAAWVPGVKDLGDAFRAPVRARPPVLLISGTLDGRTPADNAEALRPGLSRSVHLVLEGAGHDGLFQSDPRILERIRAFFRGDRLRDERLQVPDVTEPRAPPK</sequence>
<dbReference type="Pfam" id="PF08386">
    <property type="entry name" value="Abhydrolase_4"/>
    <property type="match status" value="1"/>
</dbReference>